<name>G2QU72_THETT</name>
<dbReference type="RefSeq" id="XP_003649160.1">
    <property type="nucleotide sequence ID" value="XM_003649112.1"/>
</dbReference>
<dbReference type="InterPro" id="IPR020347">
    <property type="entry name" value="Pop8"/>
</dbReference>
<feature type="region of interest" description="Disordered" evidence="1">
    <location>
        <begin position="64"/>
        <end position="83"/>
    </location>
</feature>
<dbReference type="GeneID" id="11523871"/>
<dbReference type="GO" id="GO:0008033">
    <property type="term" value="P:tRNA processing"/>
    <property type="evidence" value="ECO:0007669"/>
    <property type="project" value="InterPro"/>
</dbReference>
<dbReference type="HOGENOM" id="CLU_115053_0_1_1"/>
<dbReference type="Proteomes" id="UP000008181">
    <property type="component" value="Chromosome 1"/>
</dbReference>
<proteinExistence type="predicted"/>
<dbReference type="Pfam" id="PF20976">
    <property type="entry name" value="Pop8"/>
    <property type="match status" value="1"/>
</dbReference>
<dbReference type="KEGG" id="ttt:THITE_2107494"/>
<dbReference type="GO" id="GO:0000172">
    <property type="term" value="C:ribonuclease MRP complex"/>
    <property type="evidence" value="ECO:0007669"/>
    <property type="project" value="InterPro"/>
</dbReference>
<dbReference type="GO" id="GO:0034965">
    <property type="term" value="P:intronic box C/D snoRNA processing"/>
    <property type="evidence" value="ECO:0007669"/>
    <property type="project" value="TreeGrafter"/>
</dbReference>
<feature type="region of interest" description="Disordered" evidence="1">
    <location>
        <begin position="1"/>
        <end position="49"/>
    </location>
</feature>
<feature type="compositionally biased region" description="Polar residues" evidence="1">
    <location>
        <begin position="1"/>
        <end position="13"/>
    </location>
</feature>
<dbReference type="eggNOG" id="ENOG502SCWV">
    <property type="taxonomic scope" value="Eukaryota"/>
</dbReference>
<evidence type="ECO:0000313" key="3">
    <source>
        <dbReference type="EMBL" id="AEO62824.1"/>
    </source>
</evidence>
<sequence>MPSNRPPTTTTTDPGHEPDTMDLDQETDPAIPAQTKPAPPSTSTSKTRTLTTATLKNPPFAYAHLSLASPPPTLSNPATTTTTTTTPLLDALQVRAYLTAALRQFLGATGAGMAIDILLVRGGSAWVRVPREDLPAFAAGVTAFGGLPSSSASAGSGAGAGAGAGTGTMLLQLRACGDWLGSLIGRDEEAALWTC</sequence>
<dbReference type="InterPro" id="IPR049128">
    <property type="entry name" value="Pop8-like_dom"/>
</dbReference>
<accession>G2QU72</accession>
<feature type="domain" description="Ribonucleases P/MRP subunit Pop8-like" evidence="2">
    <location>
        <begin position="59"/>
        <end position="144"/>
    </location>
</feature>
<organism evidence="3 4">
    <name type="scientific">Thermothielavioides terrestris (strain ATCC 38088 / NRRL 8126)</name>
    <name type="common">Thielavia terrestris</name>
    <dbReference type="NCBI Taxonomy" id="578455"/>
    <lineage>
        <taxon>Eukaryota</taxon>
        <taxon>Fungi</taxon>
        <taxon>Dikarya</taxon>
        <taxon>Ascomycota</taxon>
        <taxon>Pezizomycotina</taxon>
        <taxon>Sordariomycetes</taxon>
        <taxon>Sordariomycetidae</taxon>
        <taxon>Sordariales</taxon>
        <taxon>Chaetomiaceae</taxon>
        <taxon>Thermothielavioides</taxon>
        <taxon>Thermothielavioides terrestris</taxon>
    </lineage>
</organism>
<gene>
    <name evidence="3" type="ORF">THITE_2107494</name>
</gene>
<dbReference type="GO" id="GO:0000171">
    <property type="term" value="F:ribonuclease MRP activity"/>
    <property type="evidence" value="ECO:0007669"/>
    <property type="project" value="TreeGrafter"/>
</dbReference>
<dbReference type="GO" id="GO:0004526">
    <property type="term" value="F:ribonuclease P activity"/>
    <property type="evidence" value="ECO:0007669"/>
    <property type="project" value="TreeGrafter"/>
</dbReference>
<evidence type="ECO:0000313" key="4">
    <source>
        <dbReference type="Proteomes" id="UP000008181"/>
    </source>
</evidence>
<evidence type="ECO:0000259" key="2">
    <source>
        <dbReference type="Pfam" id="PF20976"/>
    </source>
</evidence>
<keyword evidence="4" id="KW-1185">Reference proteome</keyword>
<dbReference type="STRING" id="578455.G2QU72"/>
<protein>
    <recommendedName>
        <fullName evidence="2">Ribonucleases P/MRP subunit Pop8-like domain-containing protein</fullName>
    </recommendedName>
</protein>
<dbReference type="GO" id="GO:0005655">
    <property type="term" value="C:nucleolar ribonuclease P complex"/>
    <property type="evidence" value="ECO:0007669"/>
    <property type="project" value="InterPro"/>
</dbReference>
<dbReference type="OrthoDB" id="5530243at2759"/>
<dbReference type="GO" id="GO:0000294">
    <property type="term" value="P:nuclear-transcribed mRNA catabolic process, RNase MRP-dependent"/>
    <property type="evidence" value="ECO:0007669"/>
    <property type="project" value="TreeGrafter"/>
</dbReference>
<dbReference type="AlphaFoldDB" id="G2QU72"/>
<reference evidence="3 4" key="1">
    <citation type="journal article" date="2011" name="Nat. Biotechnol.">
        <title>Comparative genomic analysis of the thermophilic biomass-degrading fungi Myceliophthora thermophila and Thielavia terrestris.</title>
        <authorList>
            <person name="Berka R.M."/>
            <person name="Grigoriev I.V."/>
            <person name="Otillar R."/>
            <person name="Salamov A."/>
            <person name="Grimwood J."/>
            <person name="Reid I."/>
            <person name="Ishmael N."/>
            <person name="John T."/>
            <person name="Darmond C."/>
            <person name="Moisan M.-C."/>
            <person name="Henrissat B."/>
            <person name="Coutinho P.M."/>
            <person name="Lombard V."/>
            <person name="Natvig D.O."/>
            <person name="Lindquist E."/>
            <person name="Schmutz J."/>
            <person name="Lucas S."/>
            <person name="Harris P."/>
            <person name="Powlowski J."/>
            <person name="Bellemare A."/>
            <person name="Taylor D."/>
            <person name="Butler G."/>
            <person name="de Vries R.P."/>
            <person name="Allijn I.E."/>
            <person name="van den Brink J."/>
            <person name="Ushinsky S."/>
            <person name="Storms R."/>
            <person name="Powell A.J."/>
            <person name="Paulsen I.T."/>
            <person name="Elbourne L.D.H."/>
            <person name="Baker S.E."/>
            <person name="Magnuson J."/>
            <person name="LaBoissiere S."/>
            <person name="Clutterbuck A.J."/>
            <person name="Martinez D."/>
            <person name="Wogulis M."/>
            <person name="de Leon A.L."/>
            <person name="Rey M.W."/>
            <person name="Tsang A."/>
        </authorList>
    </citation>
    <scope>NUCLEOTIDE SEQUENCE [LARGE SCALE GENOMIC DNA]</scope>
    <source>
        <strain evidence="4">ATCC 38088 / NRRL 8126</strain>
    </source>
</reference>
<evidence type="ECO:0000256" key="1">
    <source>
        <dbReference type="SAM" id="MobiDB-lite"/>
    </source>
</evidence>
<dbReference type="EMBL" id="CP003009">
    <property type="protein sequence ID" value="AEO62824.1"/>
    <property type="molecule type" value="Genomic_DNA"/>
</dbReference>
<dbReference type="PANTHER" id="PTHR28173:SF1">
    <property type="entry name" value="RIBONUCLEASES P_MRP PROTEIN SUBUNIT POP8"/>
    <property type="match status" value="1"/>
</dbReference>
<dbReference type="PANTHER" id="PTHR28173">
    <property type="entry name" value="RIBONUCLEASES P/MRP PROTEIN SUBUNIT POP8"/>
    <property type="match status" value="1"/>
</dbReference>